<keyword evidence="3" id="KW-1185">Reference proteome</keyword>
<evidence type="ECO:0000313" key="3">
    <source>
        <dbReference type="Proteomes" id="UP001164743"/>
    </source>
</evidence>
<protein>
    <submittedName>
        <fullName evidence="2">Uncharacterized protein</fullName>
    </submittedName>
</protein>
<accession>A0ABY7CMR6</accession>
<dbReference type="Proteomes" id="UP001164743">
    <property type="component" value="Chromosome 6A"/>
</dbReference>
<evidence type="ECO:0000313" key="2">
    <source>
        <dbReference type="EMBL" id="WAQ85959.1"/>
    </source>
</evidence>
<organism evidence="2 3">
    <name type="scientific">Puccinia triticina</name>
    <dbReference type="NCBI Taxonomy" id="208348"/>
    <lineage>
        <taxon>Eukaryota</taxon>
        <taxon>Fungi</taxon>
        <taxon>Dikarya</taxon>
        <taxon>Basidiomycota</taxon>
        <taxon>Pucciniomycotina</taxon>
        <taxon>Pucciniomycetes</taxon>
        <taxon>Pucciniales</taxon>
        <taxon>Pucciniaceae</taxon>
        <taxon>Puccinia</taxon>
    </lineage>
</organism>
<dbReference type="GeneID" id="77811204"/>
<proteinExistence type="predicted"/>
<sequence>MNYAGPASARVTTLPQEDIPRWTVATAPDDSRPPTLSTPSPGPHGAYGSSWGGRAGTQTGGSDEVHPAEVRAPVGRQPSQRRHLGGAGVDASKWDAMRAPSDGF</sequence>
<name>A0ABY7CMR6_9BASI</name>
<dbReference type="RefSeq" id="XP_053021514.1">
    <property type="nucleotide sequence ID" value="XM_053170309.1"/>
</dbReference>
<gene>
    <name evidence="2" type="ORF">PtA15_6A589</name>
</gene>
<feature type="region of interest" description="Disordered" evidence="1">
    <location>
        <begin position="1"/>
        <end position="104"/>
    </location>
</feature>
<reference evidence="2" key="1">
    <citation type="submission" date="2022-10" db="EMBL/GenBank/DDBJ databases">
        <title>Puccinia triticina Genome sequencing and assembly.</title>
        <authorList>
            <person name="Li C."/>
        </authorList>
    </citation>
    <scope>NUCLEOTIDE SEQUENCE</scope>
    <source>
        <strain evidence="2">Pt15</strain>
    </source>
</reference>
<dbReference type="EMBL" id="CP110426">
    <property type="protein sequence ID" value="WAQ85959.1"/>
    <property type="molecule type" value="Genomic_DNA"/>
</dbReference>
<feature type="compositionally biased region" description="Gly residues" evidence="1">
    <location>
        <begin position="50"/>
        <end position="59"/>
    </location>
</feature>
<evidence type="ECO:0000256" key="1">
    <source>
        <dbReference type="SAM" id="MobiDB-lite"/>
    </source>
</evidence>